<protein>
    <recommendedName>
        <fullName evidence="14">Fluoride-specific ion channel FluC</fullName>
    </recommendedName>
</protein>
<keyword evidence="10 14" id="KW-0407">Ion channel</keyword>
<evidence type="ECO:0000256" key="12">
    <source>
        <dbReference type="ARBA" id="ARBA00035585"/>
    </source>
</evidence>
<evidence type="ECO:0000256" key="7">
    <source>
        <dbReference type="ARBA" id="ARBA00023053"/>
    </source>
</evidence>
<feature type="transmembrane region" description="Helical" evidence="14">
    <location>
        <begin position="61"/>
        <end position="85"/>
    </location>
</feature>
<evidence type="ECO:0000256" key="11">
    <source>
        <dbReference type="ARBA" id="ARBA00035120"/>
    </source>
</evidence>
<comment type="activity regulation">
    <text evidence="14">Na(+) is not transported, but it plays an essential structural role and its presence is essential for fluoride channel function.</text>
</comment>
<evidence type="ECO:0000256" key="9">
    <source>
        <dbReference type="ARBA" id="ARBA00023136"/>
    </source>
</evidence>
<dbReference type="Pfam" id="PF02537">
    <property type="entry name" value="CRCB"/>
    <property type="match status" value="1"/>
</dbReference>
<gene>
    <name evidence="14 15" type="primary">crcB</name>
    <name evidence="14" type="synonym">fluC</name>
    <name evidence="15" type="ORF">MJG50_20140</name>
</gene>
<keyword evidence="3 14" id="KW-1003">Cell membrane</keyword>
<organism evidence="15 16">
    <name type="scientific">Fredinandcohnia quinoae</name>
    <dbReference type="NCBI Taxonomy" id="2918902"/>
    <lineage>
        <taxon>Bacteria</taxon>
        <taxon>Bacillati</taxon>
        <taxon>Bacillota</taxon>
        <taxon>Bacilli</taxon>
        <taxon>Bacillales</taxon>
        <taxon>Bacillaceae</taxon>
        <taxon>Fredinandcohnia</taxon>
    </lineage>
</organism>
<name>A0AAW5ECM5_9BACI</name>
<keyword evidence="8 14" id="KW-0406">Ion transport</keyword>
<dbReference type="AlphaFoldDB" id="A0AAW5ECM5"/>
<evidence type="ECO:0000256" key="2">
    <source>
        <dbReference type="ARBA" id="ARBA00022448"/>
    </source>
</evidence>
<keyword evidence="9 14" id="KW-0472">Membrane</keyword>
<dbReference type="GO" id="GO:0046872">
    <property type="term" value="F:metal ion binding"/>
    <property type="evidence" value="ECO:0007669"/>
    <property type="project" value="UniProtKB-KW"/>
</dbReference>
<accession>A0AAW5ECM5</accession>
<dbReference type="GO" id="GO:0005886">
    <property type="term" value="C:plasma membrane"/>
    <property type="evidence" value="ECO:0007669"/>
    <property type="project" value="UniProtKB-SubCell"/>
</dbReference>
<feature type="binding site" evidence="14">
    <location>
        <position position="72"/>
    </location>
    <ligand>
        <name>Na(+)</name>
        <dbReference type="ChEBI" id="CHEBI:29101"/>
        <note>structural</note>
    </ligand>
</feature>
<keyword evidence="5 14" id="KW-0479">Metal-binding</keyword>
<keyword evidence="2 14" id="KW-0813">Transport</keyword>
<evidence type="ECO:0000256" key="3">
    <source>
        <dbReference type="ARBA" id="ARBA00022475"/>
    </source>
</evidence>
<comment type="caution">
    <text evidence="15">The sequence shown here is derived from an EMBL/GenBank/DDBJ whole genome shotgun (WGS) entry which is preliminary data.</text>
</comment>
<reference evidence="15" key="1">
    <citation type="submission" date="2022-02" db="EMBL/GenBank/DDBJ databases">
        <title>Fredinandcohnia quinoae sp. nov. isolated from Chenopodium quinoa seeds.</title>
        <authorList>
            <person name="Saati-Santamaria Z."/>
            <person name="Flores-Felix J.D."/>
            <person name="Igual J.M."/>
            <person name="Velazquez E."/>
            <person name="Garcia-Fraile P."/>
            <person name="Martinez-Molina E."/>
        </authorList>
    </citation>
    <scope>NUCLEOTIDE SEQUENCE</scope>
    <source>
        <strain evidence="15">SECRCQ15</strain>
    </source>
</reference>
<dbReference type="PANTHER" id="PTHR28259">
    <property type="entry name" value="FLUORIDE EXPORT PROTEIN 1-RELATED"/>
    <property type="match status" value="1"/>
</dbReference>
<dbReference type="PANTHER" id="PTHR28259:SF16">
    <property type="entry name" value="FLUORIDE-SPECIFIC ION CHANNEL FLUC 2"/>
    <property type="match status" value="1"/>
</dbReference>
<keyword evidence="7 14" id="KW-0915">Sodium</keyword>
<evidence type="ECO:0000256" key="6">
    <source>
        <dbReference type="ARBA" id="ARBA00022989"/>
    </source>
</evidence>
<sequence length="119" mass="13055">MMWLIGIGGALGAGSRYMAGSIISKRIKSSFPLATLLINIAGSLFLGMLTSLHLNHQLMDWIWYLTGIGFCGAFTTFSTFGYEVIQLLNAKKLKDAVIYILGSLFICTFSSYIGILLFN</sequence>
<comment type="subcellular location">
    <subcellularLocation>
        <location evidence="1 14">Cell membrane</location>
        <topology evidence="1 14">Multi-pass membrane protein</topology>
    </subcellularLocation>
</comment>
<evidence type="ECO:0000313" key="16">
    <source>
        <dbReference type="Proteomes" id="UP001431131"/>
    </source>
</evidence>
<comment type="catalytic activity">
    <reaction evidence="12">
        <text>fluoride(in) = fluoride(out)</text>
        <dbReference type="Rhea" id="RHEA:76159"/>
        <dbReference type="ChEBI" id="CHEBI:17051"/>
    </reaction>
    <physiologicalReaction direction="left-to-right" evidence="12">
        <dbReference type="Rhea" id="RHEA:76160"/>
    </physiologicalReaction>
</comment>
<evidence type="ECO:0000256" key="8">
    <source>
        <dbReference type="ARBA" id="ARBA00023065"/>
    </source>
</evidence>
<evidence type="ECO:0000256" key="1">
    <source>
        <dbReference type="ARBA" id="ARBA00004651"/>
    </source>
</evidence>
<dbReference type="InterPro" id="IPR003691">
    <property type="entry name" value="FluC"/>
</dbReference>
<evidence type="ECO:0000256" key="14">
    <source>
        <dbReference type="HAMAP-Rule" id="MF_00454"/>
    </source>
</evidence>
<dbReference type="RefSeq" id="WP_240257569.1">
    <property type="nucleotide sequence ID" value="NZ_JAKTTI010000048.1"/>
</dbReference>
<dbReference type="GO" id="GO:0140114">
    <property type="term" value="P:cellular detoxification of fluoride"/>
    <property type="evidence" value="ECO:0007669"/>
    <property type="project" value="UniProtKB-UniRule"/>
</dbReference>
<dbReference type="NCBIfam" id="TIGR00494">
    <property type="entry name" value="crcB"/>
    <property type="match status" value="1"/>
</dbReference>
<feature type="transmembrane region" description="Helical" evidence="14">
    <location>
        <begin position="31"/>
        <end position="49"/>
    </location>
</feature>
<evidence type="ECO:0000256" key="4">
    <source>
        <dbReference type="ARBA" id="ARBA00022692"/>
    </source>
</evidence>
<proteinExistence type="inferred from homology"/>
<comment type="similarity">
    <text evidence="11 14">Belongs to the fluoride channel Fluc/FEX (TC 1.A.43) family.</text>
</comment>
<keyword evidence="4 14" id="KW-0812">Transmembrane</keyword>
<evidence type="ECO:0000256" key="10">
    <source>
        <dbReference type="ARBA" id="ARBA00023303"/>
    </source>
</evidence>
<evidence type="ECO:0000256" key="13">
    <source>
        <dbReference type="ARBA" id="ARBA00049940"/>
    </source>
</evidence>
<dbReference type="GO" id="GO:0062054">
    <property type="term" value="F:fluoride channel activity"/>
    <property type="evidence" value="ECO:0007669"/>
    <property type="project" value="UniProtKB-UniRule"/>
</dbReference>
<evidence type="ECO:0000256" key="5">
    <source>
        <dbReference type="ARBA" id="ARBA00022723"/>
    </source>
</evidence>
<feature type="transmembrane region" description="Helical" evidence="14">
    <location>
        <begin position="97"/>
        <end position="118"/>
    </location>
</feature>
<dbReference type="EMBL" id="JAKTTI010000048">
    <property type="protein sequence ID" value="MCH1627652.1"/>
    <property type="molecule type" value="Genomic_DNA"/>
</dbReference>
<keyword evidence="6 14" id="KW-1133">Transmembrane helix</keyword>
<dbReference type="Proteomes" id="UP001431131">
    <property type="component" value="Unassembled WGS sequence"/>
</dbReference>
<feature type="binding site" evidence="14">
    <location>
        <position position="75"/>
    </location>
    <ligand>
        <name>Na(+)</name>
        <dbReference type="ChEBI" id="CHEBI:29101"/>
        <note>structural</note>
    </ligand>
</feature>
<dbReference type="HAMAP" id="MF_00454">
    <property type="entry name" value="FluC"/>
    <property type="match status" value="1"/>
</dbReference>
<evidence type="ECO:0000313" key="15">
    <source>
        <dbReference type="EMBL" id="MCH1627652.1"/>
    </source>
</evidence>
<comment type="function">
    <text evidence="13 14">Fluoride-specific ion channel. Important for reducing fluoride concentration in the cell, thus reducing its toxicity.</text>
</comment>
<keyword evidence="16" id="KW-1185">Reference proteome</keyword>